<dbReference type="Proteomes" id="UP000054985">
    <property type="component" value="Unassembled WGS sequence"/>
</dbReference>
<feature type="domain" description="Peptidase C39-like" evidence="1">
    <location>
        <begin position="4"/>
        <end position="197"/>
    </location>
</feature>
<evidence type="ECO:0000313" key="5">
    <source>
        <dbReference type="Proteomes" id="UP000254040"/>
    </source>
</evidence>
<dbReference type="RefSeq" id="WP_028385490.1">
    <property type="nucleotide sequence ID" value="NZ_CAAAJG010000047.1"/>
</dbReference>
<dbReference type="Pfam" id="PF13529">
    <property type="entry name" value="Peptidase_C39_2"/>
    <property type="match status" value="1"/>
</dbReference>
<dbReference type="SUPFAM" id="SSF54001">
    <property type="entry name" value="Cysteine proteinases"/>
    <property type="match status" value="1"/>
</dbReference>
<sequence length="240" mass="27205">MIELIIQTQPDDESCGPTCLHAVYQYYGLEYDLKEIIQTIDRSISGGTLSAMLGKHALLQGFNANIYIYNLNIFDPSWFHNGSVDNKFLIDKLDAQMNYKNDPYITHASEAFIEYLKLGGKVSAHPLDVTLLKKYFTRKIPIITGLSATNLYWSAREYFTPEGKSVYDDVRGSPCGHFVVLCGYDTQKRHVVIADPHAENPLFHNNYYKVSINRLINSIMLGVITYDGNLLIIEPKNQGI</sequence>
<keyword evidence="4" id="KW-1185">Reference proteome</keyword>
<dbReference type="Gene3D" id="3.90.70.10">
    <property type="entry name" value="Cysteine proteinases"/>
    <property type="match status" value="1"/>
</dbReference>
<gene>
    <name evidence="2" type="ORF">Lmor_2139</name>
    <name evidence="3" type="ORF">NCTC12239_00332</name>
</gene>
<proteinExistence type="predicted"/>
<evidence type="ECO:0000313" key="2">
    <source>
        <dbReference type="EMBL" id="KTD32514.1"/>
    </source>
</evidence>
<accession>A0A378JTT1</accession>
<dbReference type="AlphaFoldDB" id="A0A378JTT1"/>
<organism evidence="3 5">
    <name type="scientific">Legionella moravica</name>
    <dbReference type="NCBI Taxonomy" id="39962"/>
    <lineage>
        <taxon>Bacteria</taxon>
        <taxon>Pseudomonadati</taxon>
        <taxon>Pseudomonadota</taxon>
        <taxon>Gammaproteobacteria</taxon>
        <taxon>Legionellales</taxon>
        <taxon>Legionellaceae</taxon>
        <taxon>Legionella</taxon>
    </lineage>
</organism>
<dbReference type="EMBL" id="LNYN01000028">
    <property type="protein sequence ID" value="KTD32514.1"/>
    <property type="molecule type" value="Genomic_DNA"/>
</dbReference>
<dbReference type="OrthoDB" id="9805906at2"/>
<reference evidence="2 4" key="1">
    <citation type="submission" date="2015-11" db="EMBL/GenBank/DDBJ databases">
        <title>Genomic analysis of 38 Legionella species identifies large and diverse effector repertoires.</title>
        <authorList>
            <person name="Burstein D."/>
            <person name="Amaro F."/>
            <person name="Zusman T."/>
            <person name="Lifshitz Z."/>
            <person name="Cohen O."/>
            <person name="Gilbert J.A."/>
            <person name="Pupko T."/>
            <person name="Shuman H.A."/>
            <person name="Segal G."/>
        </authorList>
    </citation>
    <scope>NUCLEOTIDE SEQUENCE [LARGE SCALE GENOMIC DNA]</scope>
    <source>
        <strain evidence="2 4">ATCC 43877</strain>
    </source>
</reference>
<dbReference type="InterPro" id="IPR038765">
    <property type="entry name" value="Papain-like_cys_pep_sf"/>
</dbReference>
<evidence type="ECO:0000313" key="3">
    <source>
        <dbReference type="EMBL" id="STX61417.1"/>
    </source>
</evidence>
<dbReference type="InterPro" id="IPR039564">
    <property type="entry name" value="Peptidase_C39-like"/>
</dbReference>
<reference evidence="3 5" key="2">
    <citation type="submission" date="2018-06" db="EMBL/GenBank/DDBJ databases">
        <authorList>
            <consortium name="Pathogen Informatics"/>
            <person name="Doyle S."/>
        </authorList>
    </citation>
    <scope>NUCLEOTIDE SEQUENCE [LARGE SCALE GENOMIC DNA]</scope>
    <source>
        <strain evidence="3 5">NCTC12239</strain>
    </source>
</reference>
<dbReference type="STRING" id="39962.Lmor_2139"/>
<dbReference type="Proteomes" id="UP000254040">
    <property type="component" value="Unassembled WGS sequence"/>
</dbReference>
<name>A0A378JTT1_9GAMM</name>
<dbReference type="EMBL" id="UGOG01000001">
    <property type="protein sequence ID" value="STX61417.1"/>
    <property type="molecule type" value="Genomic_DNA"/>
</dbReference>
<protein>
    <submittedName>
        <fullName evidence="2 3">Peptidase C39 family</fullName>
    </submittedName>
</protein>
<evidence type="ECO:0000313" key="4">
    <source>
        <dbReference type="Proteomes" id="UP000054985"/>
    </source>
</evidence>
<evidence type="ECO:0000259" key="1">
    <source>
        <dbReference type="Pfam" id="PF13529"/>
    </source>
</evidence>